<dbReference type="GO" id="GO:0005536">
    <property type="term" value="F:D-glucose binding"/>
    <property type="evidence" value="ECO:0007669"/>
    <property type="project" value="InterPro"/>
</dbReference>
<dbReference type="GO" id="GO:0008865">
    <property type="term" value="F:fructokinase activity"/>
    <property type="evidence" value="ECO:0007669"/>
    <property type="project" value="TreeGrafter"/>
</dbReference>
<evidence type="ECO:0000256" key="2">
    <source>
        <dbReference type="ARBA" id="ARBA00005028"/>
    </source>
</evidence>
<dbReference type="PROSITE" id="PS00378">
    <property type="entry name" value="HEXOKINASE_1"/>
    <property type="match status" value="1"/>
</dbReference>
<keyword evidence="5 11" id="KW-0547">Nucleotide-binding</keyword>
<dbReference type="GO" id="GO:0019158">
    <property type="term" value="F:mannokinase activity"/>
    <property type="evidence" value="ECO:0007669"/>
    <property type="project" value="TreeGrafter"/>
</dbReference>
<dbReference type="Gene3D" id="1.10.287.1250">
    <property type="match status" value="1"/>
</dbReference>
<evidence type="ECO:0000256" key="12">
    <source>
        <dbReference type="SAM" id="MobiDB-lite"/>
    </source>
</evidence>
<dbReference type="Pfam" id="PF00349">
    <property type="entry name" value="Hexokinase_1"/>
    <property type="match status" value="1"/>
</dbReference>
<evidence type="ECO:0000256" key="3">
    <source>
        <dbReference type="ARBA" id="ARBA00009225"/>
    </source>
</evidence>
<protein>
    <recommendedName>
        <fullName evidence="11">Phosphotransferase</fullName>
        <ecNumber evidence="11">2.7.1.-</ecNumber>
    </recommendedName>
</protein>
<dbReference type="GeneID" id="9579506"/>
<evidence type="ECO:0000256" key="7">
    <source>
        <dbReference type="ARBA" id="ARBA00022840"/>
    </source>
</evidence>
<evidence type="ECO:0000256" key="5">
    <source>
        <dbReference type="ARBA" id="ARBA00022741"/>
    </source>
</evidence>
<comment type="pathway">
    <text evidence="2">Carbohydrate metabolism; hexose metabolism.</text>
</comment>
<proteinExistence type="inferred from homology"/>
<dbReference type="Pfam" id="PF03727">
    <property type="entry name" value="Hexokinase_2"/>
    <property type="match status" value="1"/>
</dbReference>
<evidence type="ECO:0000256" key="9">
    <source>
        <dbReference type="ARBA" id="ARBA00044613"/>
    </source>
</evidence>
<sequence length="568" mass="62323">MYTSLSVVYDPLSSAPFLMSAVRLPVVFFASSSSSSSFAPPLSLLSNKSPTKAKTSPPLPLPTTTTTTTTTATTANVIPISSYNIRPRDRSMVDMPKALLDEIKELEETFTVDTARLKKIVDHFVNELTKGLSVEGGNIPMNVTWVLGFPTGNEQGTFLALDMGGTNLRVCEIVLSEEKGEFDITQSKYRIPEELKTGTSEELWEYIADCVQQFIEYHHDGEELPDLPLGFTFSYPATQDYIDHGVLQRWTKGFDIDGVEGEDVVPMLESALEKKGLSIKVAALINDTTGTLIASSYTDPEMKIGCIFGTGVNAAYMDNAGSIPKIAHYNLPPDMPVAINCEYGAFDNERVVLPLTKFDKIIDRDSPRPGQQAFEKMTAGLYLGEIFRLVLIDIIDNKGGIIFQGQKIDNLRKPYFLDSSFLSAIEEDPFENLSETRDLFERVLGIQATKPELELCRRLAELIGTRAARISACGVAAICKKKNIQSCHVGADGSVFNKYPHFKQRGAKALREILDWADNEDDKVIMSSAEDGSGVGAALIAALTLERVKAGNLAGVRNKENISQMLKG</sequence>
<gene>
    <name evidence="15" type="ORF">TRV_01433</name>
</gene>
<comment type="catalytic activity">
    <reaction evidence="9">
        <text>a D-hexose + ATP = a D-hexose 6-phosphate + ADP + H(+)</text>
        <dbReference type="Rhea" id="RHEA:22740"/>
        <dbReference type="ChEBI" id="CHEBI:4194"/>
        <dbReference type="ChEBI" id="CHEBI:15378"/>
        <dbReference type="ChEBI" id="CHEBI:30616"/>
        <dbReference type="ChEBI" id="CHEBI:229467"/>
        <dbReference type="ChEBI" id="CHEBI:456216"/>
        <dbReference type="EC" id="2.7.1.1"/>
    </reaction>
    <physiologicalReaction direction="left-to-right" evidence="9">
        <dbReference type="Rhea" id="RHEA:22741"/>
    </physiologicalReaction>
</comment>
<dbReference type="PRINTS" id="PR00475">
    <property type="entry name" value="HEXOKINASE"/>
</dbReference>
<dbReference type="GO" id="GO:0006096">
    <property type="term" value="P:glycolytic process"/>
    <property type="evidence" value="ECO:0007669"/>
    <property type="project" value="UniProtKB-UniPathway"/>
</dbReference>
<dbReference type="UniPathway" id="UPA00109">
    <property type="reaction ID" value="UER00180"/>
</dbReference>
<evidence type="ECO:0000259" key="13">
    <source>
        <dbReference type="Pfam" id="PF00349"/>
    </source>
</evidence>
<dbReference type="RefSeq" id="XP_003024367.1">
    <property type="nucleotide sequence ID" value="XM_003024321.1"/>
</dbReference>
<dbReference type="GO" id="GO:0005739">
    <property type="term" value="C:mitochondrion"/>
    <property type="evidence" value="ECO:0007669"/>
    <property type="project" value="TreeGrafter"/>
</dbReference>
<dbReference type="PANTHER" id="PTHR19443">
    <property type="entry name" value="HEXOKINASE"/>
    <property type="match status" value="1"/>
</dbReference>
<dbReference type="OrthoDB" id="419537at2759"/>
<dbReference type="GO" id="GO:0006013">
    <property type="term" value="P:mannose metabolic process"/>
    <property type="evidence" value="ECO:0007669"/>
    <property type="project" value="TreeGrafter"/>
</dbReference>
<dbReference type="GO" id="GO:0005524">
    <property type="term" value="F:ATP binding"/>
    <property type="evidence" value="ECO:0007669"/>
    <property type="project" value="UniProtKB-UniRule"/>
</dbReference>
<dbReference type="EMBL" id="ACYE01000078">
    <property type="protein sequence ID" value="EFE43756.1"/>
    <property type="molecule type" value="Genomic_DNA"/>
</dbReference>
<keyword evidence="16" id="KW-1185">Reference proteome</keyword>
<evidence type="ECO:0000256" key="4">
    <source>
        <dbReference type="ARBA" id="ARBA00022679"/>
    </source>
</evidence>
<dbReference type="Gene3D" id="3.40.367.20">
    <property type="match status" value="1"/>
</dbReference>
<name>D4D2X7_TRIVH</name>
<dbReference type="PROSITE" id="PS51748">
    <property type="entry name" value="HEXOKINASE_2"/>
    <property type="match status" value="1"/>
</dbReference>
<comment type="pathway">
    <text evidence="1">Carbohydrate degradation; glycolysis; D-glyceraldehyde 3-phosphate and glycerone phosphate from D-glucose: step 1/4.</text>
</comment>
<evidence type="ECO:0000256" key="8">
    <source>
        <dbReference type="ARBA" id="ARBA00023152"/>
    </source>
</evidence>
<evidence type="ECO:0000256" key="1">
    <source>
        <dbReference type="ARBA" id="ARBA00004888"/>
    </source>
</evidence>
<organism evidence="15 16">
    <name type="scientific">Trichophyton verrucosum (strain HKI 0517)</name>
    <dbReference type="NCBI Taxonomy" id="663202"/>
    <lineage>
        <taxon>Eukaryota</taxon>
        <taxon>Fungi</taxon>
        <taxon>Dikarya</taxon>
        <taxon>Ascomycota</taxon>
        <taxon>Pezizomycotina</taxon>
        <taxon>Eurotiomycetes</taxon>
        <taxon>Eurotiomycetidae</taxon>
        <taxon>Onygenales</taxon>
        <taxon>Arthrodermataceae</taxon>
        <taxon>Trichophyton</taxon>
    </lineage>
</organism>
<dbReference type="EC" id="2.7.1.-" evidence="11"/>
<comment type="similarity">
    <text evidence="3 11">Belongs to the hexokinase family.</text>
</comment>
<dbReference type="GO" id="GO:0004340">
    <property type="term" value="F:glucokinase activity"/>
    <property type="evidence" value="ECO:0007669"/>
    <property type="project" value="TreeGrafter"/>
</dbReference>
<evidence type="ECO:0000259" key="14">
    <source>
        <dbReference type="Pfam" id="PF03727"/>
    </source>
</evidence>
<evidence type="ECO:0000256" key="11">
    <source>
        <dbReference type="RuleBase" id="RU362007"/>
    </source>
</evidence>
<evidence type="ECO:0000313" key="16">
    <source>
        <dbReference type="Proteomes" id="UP000008383"/>
    </source>
</evidence>
<dbReference type="KEGG" id="tve:TRV_01433"/>
<feature type="domain" description="Hexokinase C-terminal" evidence="14">
    <location>
        <begin position="303"/>
        <end position="543"/>
    </location>
</feature>
<keyword evidence="7 11" id="KW-0067">ATP-binding</keyword>
<dbReference type="FunFam" id="3.30.420.40:FF:000092">
    <property type="entry name" value="Phosphotransferase"/>
    <property type="match status" value="1"/>
</dbReference>
<dbReference type="PANTHER" id="PTHR19443:SF16">
    <property type="entry name" value="HEXOKINASE TYPE 1-RELATED"/>
    <property type="match status" value="1"/>
</dbReference>
<dbReference type="GO" id="GO:0001678">
    <property type="term" value="P:intracellular glucose homeostasis"/>
    <property type="evidence" value="ECO:0007669"/>
    <property type="project" value="InterPro"/>
</dbReference>
<dbReference type="InterPro" id="IPR022673">
    <property type="entry name" value="Hexokinase_C"/>
</dbReference>
<feature type="domain" description="Hexokinase N-terminal" evidence="13">
    <location>
        <begin position="102"/>
        <end position="297"/>
    </location>
</feature>
<dbReference type="InterPro" id="IPR001312">
    <property type="entry name" value="Hexokinase"/>
</dbReference>
<keyword evidence="4 11" id="KW-0808">Transferase</keyword>
<evidence type="ECO:0000256" key="6">
    <source>
        <dbReference type="ARBA" id="ARBA00022777"/>
    </source>
</evidence>
<feature type="region of interest" description="Disordered" evidence="12">
    <location>
        <begin position="46"/>
        <end position="68"/>
    </location>
</feature>
<dbReference type="InterPro" id="IPR043129">
    <property type="entry name" value="ATPase_NBD"/>
</dbReference>
<dbReference type="InterPro" id="IPR022672">
    <property type="entry name" value="Hexokinase_N"/>
</dbReference>
<dbReference type="SUPFAM" id="SSF53067">
    <property type="entry name" value="Actin-like ATPase domain"/>
    <property type="match status" value="2"/>
</dbReference>
<evidence type="ECO:0000313" key="15">
    <source>
        <dbReference type="EMBL" id="EFE43756.1"/>
    </source>
</evidence>
<evidence type="ECO:0000256" key="10">
    <source>
        <dbReference type="ARBA" id="ARBA00047905"/>
    </source>
</evidence>
<dbReference type="GO" id="GO:0005829">
    <property type="term" value="C:cytosol"/>
    <property type="evidence" value="ECO:0007669"/>
    <property type="project" value="TreeGrafter"/>
</dbReference>
<keyword evidence="6 11" id="KW-0418">Kinase</keyword>
<keyword evidence="8 11" id="KW-0324">Glycolysis</keyword>
<dbReference type="Gene3D" id="3.30.420.40">
    <property type="match status" value="1"/>
</dbReference>
<reference evidence="16" key="1">
    <citation type="journal article" date="2011" name="Genome Biol.">
        <title>Comparative and functional genomics provide insights into the pathogenicity of dermatophytic fungi.</title>
        <authorList>
            <person name="Burmester A."/>
            <person name="Shelest E."/>
            <person name="Gloeckner G."/>
            <person name="Heddergott C."/>
            <person name="Schindler S."/>
            <person name="Staib P."/>
            <person name="Heidel A."/>
            <person name="Felder M."/>
            <person name="Petzold A."/>
            <person name="Szafranski K."/>
            <person name="Feuermann M."/>
            <person name="Pedruzzi I."/>
            <person name="Priebe S."/>
            <person name="Groth M."/>
            <person name="Winkler R."/>
            <person name="Li W."/>
            <person name="Kniemeyer O."/>
            <person name="Schroeckh V."/>
            <person name="Hertweck C."/>
            <person name="Hube B."/>
            <person name="White T.C."/>
            <person name="Platzer M."/>
            <person name="Guthke R."/>
            <person name="Heitman J."/>
            <person name="Woestemeyer J."/>
            <person name="Zipfel P.F."/>
            <person name="Monod M."/>
            <person name="Brakhage A.A."/>
        </authorList>
    </citation>
    <scope>NUCLEOTIDE SEQUENCE [LARGE SCALE GENOMIC DNA]</scope>
    <source>
        <strain evidence="16">HKI 0517</strain>
    </source>
</reference>
<comment type="caution">
    <text evidence="15">The sequence shown here is derived from an EMBL/GenBank/DDBJ whole genome shotgun (WGS) entry which is preliminary data.</text>
</comment>
<comment type="catalytic activity">
    <reaction evidence="10">
        <text>D-fructose + ATP = D-fructose 6-phosphate + ADP + H(+)</text>
        <dbReference type="Rhea" id="RHEA:16125"/>
        <dbReference type="ChEBI" id="CHEBI:15378"/>
        <dbReference type="ChEBI" id="CHEBI:30616"/>
        <dbReference type="ChEBI" id="CHEBI:37721"/>
        <dbReference type="ChEBI" id="CHEBI:61527"/>
        <dbReference type="ChEBI" id="CHEBI:456216"/>
        <dbReference type="EC" id="2.7.1.1"/>
    </reaction>
    <physiologicalReaction direction="left-to-right" evidence="10">
        <dbReference type="Rhea" id="RHEA:16126"/>
    </physiologicalReaction>
</comment>
<accession>D4D2X7</accession>
<dbReference type="HOGENOM" id="CLU_014393_5_2_1"/>
<dbReference type="FunFam" id="3.40.367.20:FF:000004">
    <property type="entry name" value="Phosphotransferase"/>
    <property type="match status" value="1"/>
</dbReference>
<dbReference type="GO" id="GO:0006006">
    <property type="term" value="P:glucose metabolic process"/>
    <property type="evidence" value="ECO:0007669"/>
    <property type="project" value="TreeGrafter"/>
</dbReference>
<dbReference type="Proteomes" id="UP000008383">
    <property type="component" value="Unassembled WGS sequence"/>
</dbReference>
<dbReference type="InterPro" id="IPR019807">
    <property type="entry name" value="Hexokinase_BS"/>
</dbReference>
<dbReference type="AlphaFoldDB" id="D4D2X7"/>